<dbReference type="PANTHER" id="PTHR42101:SF1">
    <property type="entry name" value="LOW TEMPERATURE REQUIREMENT A"/>
    <property type="match status" value="1"/>
</dbReference>
<feature type="transmembrane region" description="Helical" evidence="2">
    <location>
        <begin position="536"/>
        <end position="558"/>
    </location>
</feature>
<dbReference type="GO" id="GO:0071008">
    <property type="term" value="C:U2-type post-mRNA release spliceosomal complex"/>
    <property type="evidence" value="ECO:0007669"/>
    <property type="project" value="InterPro"/>
</dbReference>
<reference evidence="3" key="2">
    <citation type="journal article" date="2014" name="PLoS Genet.">
        <title>Signature gene expression reveals novel clues to the molecular mechanisms of dimorphic transition in Penicillium marneffei.</title>
        <authorList>
            <person name="Yang E."/>
            <person name="Wang G."/>
            <person name="Cai J."/>
            <person name="Woo P.C."/>
            <person name="Lau S.K."/>
            <person name="Yuen K.-Y."/>
            <person name="Chow W.-N."/>
            <person name="Lin X."/>
        </authorList>
    </citation>
    <scope>NUCLEOTIDE SEQUENCE</scope>
    <source>
        <strain evidence="3">PM1</strain>
    </source>
</reference>
<dbReference type="Pfam" id="PF15458">
    <property type="entry name" value="NTR2"/>
    <property type="match status" value="1"/>
</dbReference>
<feature type="region of interest" description="Disordered" evidence="1">
    <location>
        <begin position="277"/>
        <end position="305"/>
    </location>
</feature>
<dbReference type="InterPro" id="IPR010640">
    <property type="entry name" value="Low_temperature_requirement_A"/>
</dbReference>
<feature type="compositionally biased region" description="Polar residues" evidence="1">
    <location>
        <begin position="83"/>
        <end position="97"/>
    </location>
</feature>
<feature type="transmembrane region" description="Helical" evidence="2">
    <location>
        <begin position="882"/>
        <end position="904"/>
    </location>
</feature>
<evidence type="ECO:0008006" key="4">
    <source>
        <dbReference type="Google" id="ProtNLM"/>
    </source>
</evidence>
<feature type="transmembrane region" description="Helical" evidence="2">
    <location>
        <begin position="845"/>
        <end position="870"/>
    </location>
</feature>
<feature type="transmembrane region" description="Helical" evidence="2">
    <location>
        <begin position="570"/>
        <end position="591"/>
    </location>
</feature>
<dbReference type="HOGENOM" id="CLU_005160_0_0_1"/>
<feature type="transmembrane region" description="Helical" evidence="2">
    <location>
        <begin position="636"/>
        <end position="653"/>
    </location>
</feature>
<feature type="transmembrane region" description="Helical" evidence="2">
    <location>
        <begin position="659"/>
        <end position="681"/>
    </location>
</feature>
<protein>
    <recommendedName>
        <fullName evidence="4">Nineteen complex-related protein 2-domain-containing protein</fullName>
    </recommendedName>
</protein>
<dbReference type="Pfam" id="PF06772">
    <property type="entry name" value="LtrA"/>
    <property type="match status" value="1"/>
</dbReference>
<dbReference type="GO" id="GO:0000390">
    <property type="term" value="P:spliceosomal complex disassembly"/>
    <property type="evidence" value="ECO:0007669"/>
    <property type="project" value="InterPro"/>
</dbReference>
<accession>A0A093V084</accession>
<feature type="transmembrane region" description="Helical" evidence="2">
    <location>
        <begin position="470"/>
        <end position="494"/>
    </location>
</feature>
<organism evidence="3">
    <name type="scientific">Talaromyces marneffei PM1</name>
    <dbReference type="NCBI Taxonomy" id="1077442"/>
    <lineage>
        <taxon>Eukaryota</taxon>
        <taxon>Fungi</taxon>
        <taxon>Dikarya</taxon>
        <taxon>Ascomycota</taxon>
        <taxon>Pezizomycotina</taxon>
        <taxon>Eurotiomycetes</taxon>
        <taxon>Eurotiomycetidae</taxon>
        <taxon>Eurotiales</taxon>
        <taxon>Trichocomaceae</taxon>
        <taxon>Talaromyces</taxon>
        <taxon>Talaromyces sect. Talaromyces</taxon>
    </lineage>
</organism>
<feature type="compositionally biased region" description="Basic and acidic residues" evidence="1">
    <location>
        <begin position="104"/>
        <end position="120"/>
    </location>
</feature>
<feature type="transmembrane region" description="Helical" evidence="2">
    <location>
        <begin position="919"/>
        <end position="938"/>
    </location>
</feature>
<feature type="compositionally biased region" description="Basic and acidic residues" evidence="1">
    <location>
        <begin position="284"/>
        <end position="293"/>
    </location>
</feature>
<feature type="region of interest" description="Disordered" evidence="1">
    <location>
        <begin position="962"/>
        <end position="989"/>
    </location>
</feature>
<dbReference type="AlphaFoldDB" id="A0A093V084"/>
<proteinExistence type="predicted"/>
<evidence type="ECO:0000256" key="2">
    <source>
        <dbReference type="SAM" id="Phobius"/>
    </source>
</evidence>
<evidence type="ECO:0000256" key="1">
    <source>
        <dbReference type="SAM" id="MobiDB-lite"/>
    </source>
</evidence>
<gene>
    <name evidence="3" type="ORF">GQ26_0211270</name>
</gene>
<feature type="region of interest" description="Disordered" evidence="1">
    <location>
        <begin position="1"/>
        <end position="140"/>
    </location>
</feature>
<dbReference type="PANTHER" id="PTHR42101">
    <property type="entry name" value="CHROMOSOME 16, WHOLE GENOME SHOTGUN SEQUENCE"/>
    <property type="match status" value="1"/>
</dbReference>
<reference key="1">
    <citation type="journal article" date="2014" name="PLoS Genet.">
        <title>Signature Gene Expression Reveals Novel Clues to the Molecular Mechanisms of Dimorphic Transition in Penicillium marneffei.</title>
        <authorList>
            <person name="Yang E."/>
            <person name="Wang G."/>
            <person name="Cai J."/>
            <person name="Woo P.C."/>
            <person name="Lau S.K."/>
            <person name="Yuen K.-Y."/>
            <person name="Chow W.-N."/>
            <person name="Lin X."/>
        </authorList>
    </citation>
    <scope>NUCLEOTIDE SEQUENCE [LARGE SCALE GENOMIC DNA]</scope>
    <source>
        <strain>PM1</strain>
    </source>
</reference>
<keyword evidence="2" id="KW-0472">Membrane</keyword>
<evidence type="ECO:0000313" key="3">
    <source>
        <dbReference type="EMBL" id="KFX45942.1"/>
    </source>
</evidence>
<name>A0A093V084_TALMA</name>
<comment type="caution">
    <text evidence="3">The sequence shown here is derived from an EMBL/GenBank/DDBJ whole genome shotgun (WGS) entry which is preliminary data.</text>
</comment>
<feature type="transmembrane region" description="Helical" evidence="2">
    <location>
        <begin position="702"/>
        <end position="726"/>
    </location>
</feature>
<keyword evidence="2" id="KW-0812">Transmembrane</keyword>
<dbReference type="EMBL" id="JPOX01000021">
    <property type="protein sequence ID" value="KFX45942.1"/>
    <property type="molecule type" value="Genomic_DNA"/>
</dbReference>
<feature type="transmembrane region" description="Helical" evidence="2">
    <location>
        <begin position="597"/>
        <end position="616"/>
    </location>
</feature>
<keyword evidence="2" id="KW-1133">Transmembrane helix</keyword>
<dbReference type="InterPro" id="IPR028211">
    <property type="entry name" value="Ntr2"/>
</dbReference>
<sequence>MNSTFTNRRKPRKIGTEDEEDSTTEQENGPVVRRPTNLKSKQKSKLRLSFGPGETSMTDDGGEGSEVVTPKRPGLGRRVLEKNTLQKAANASGSNQHLPFRVGQDQDRPTYGEDYIKELRSSTPSTPKATDSDSAEVKSERNEIDVAAKFGEIMETSGAMVIPSEAEIREKKARRARLANEQEYISLDDREGVEEDDYVALDSRKEHTRLVRDDEDFAEGFDEFVEDGKISLGRKAEREQQRKNREQMREMINEAEGTSEEEDSDAERNAAYEAAQTRAGMDGLGHDKHDSTRPKTPPKVTPLPSLSSVIGRLRTTLAEMETSKKVLVDRMEELRKEKADIAVREVEIQTLIKEAGETYEKLRVEAGLVPGKEGLPGDISSTDRGLESLGNSLVVSRVDSEAEQSRTDTPANAPHIIPWLASPLDQKSVRSPRLCQRADASPIELFYDVFLVANLATFSATHEINNVTAVWSYVGFVGIIWFTWLQVTLLDLRFSRDSIFERTCKVVQLSAMIGFASAGSRFSSQIKDENVWAFKSLSILLSGSRFMLALQYTINLWFIREKLRATGRGMFVIIGVHTVTGISYLIMFRTFKPSEPHIWIVWFGLFVFESVMVITISNYTPGIELDDTHLTTRMGLLTLIIIGEHVISVTRIVNKMIAGGGWTFASLLHVMGVVTTVYLLWHSYYDISPRQSYGKLRQQIWTHLHFPFHMCIILSSEACQILALALDISLKLRYLLETSNFACEEPRPTMAAALNLLNRTITDMEIDYTRAPHEQEAIHGVFGSLWNQTNICSSTNTTGAKAYGIQEEQGRFLTGNVTVALFSSMGITLEDPGSTSSEGMQYVKLYLGLLAFVYVYYFVTVGLAMLHFAIFAMLTSRHPRPWFNAIAVGFRLICAVILISQIAFGKNFDLTYKYMTHPIILYTFSLTMLAVLLVDRLLDILATSDWSKGDVSRQISTRSTAPMLSHDQEANKQPLNMDEGDSICSYERE</sequence>